<gene>
    <name evidence="1" type="ORF">ET464_03885</name>
</gene>
<protein>
    <recommendedName>
        <fullName evidence="3">YlzJ-like protein</fullName>
    </recommendedName>
</protein>
<reference evidence="1 2" key="1">
    <citation type="submission" date="2019-01" db="EMBL/GenBank/DDBJ databases">
        <title>Genome sequencing of strain FW100M-2.</title>
        <authorList>
            <person name="Heo J."/>
            <person name="Kim S.-J."/>
            <person name="Kim J.-S."/>
            <person name="Hong S.-B."/>
            <person name="Kwon S.-W."/>
        </authorList>
    </citation>
    <scope>NUCLEOTIDE SEQUENCE [LARGE SCALE GENOMIC DNA]</scope>
    <source>
        <strain evidence="1 2">FW100M-2</strain>
    </source>
</reference>
<evidence type="ECO:0000313" key="2">
    <source>
        <dbReference type="Proteomes" id="UP000293568"/>
    </source>
</evidence>
<dbReference type="AlphaFoldDB" id="A0A4P6ERH8"/>
<name>A0A4P6ERH8_9BACL</name>
<accession>A0A4P6ERH8</accession>
<dbReference type="Pfam" id="PF14035">
    <property type="entry name" value="YlzJ"/>
    <property type="match status" value="1"/>
</dbReference>
<sequence>MTLYTNMPLEVVLDGWQNDREHPHEVWVNGIYMQVEPLSPGVGKVVRLLQCELNDYLKPEYAPGAVVQYALLSPETKRNRTE</sequence>
<dbReference type="KEGG" id="pprt:ET464_03885"/>
<proteinExistence type="predicted"/>
<evidence type="ECO:0008006" key="3">
    <source>
        <dbReference type="Google" id="ProtNLM"/>
    </source>
</evidence>
<dbReference type="OrthoDB" id="1683573at2"/>
<organism evidence="1 2">
    <name type="scientific">Paenibacillus protaetiae</name>
    <dbReference type="NCBI Taxonomy" id="2509456"/>
    <lineage>
        <taxon>Bacteria</taxon>
        <taxon>Bacillati</taxon>
        <taxon>Bacillota</taxon>
        <taxon>Bacilli</taxon>
        <taxon>Bacillales</taxon>
        <taxon>Paenibacillaceae</taxon>
        <taxon>Paenibacillus</taxon>
    </lineage>
</organism>
<evidence type="ECO:0000313" key="1">
    <source>
        <dbReference type="EMBL" id="QAY65650.1"/>
    </source>
</evidence>
<dbReference type="RefSeq" id="WP_129438416.1">
    <property type="nucleotide sequence ID" value="NZ_CP035492.1"/>
</dbReference>
<dbReference type="Proteomes" id="UP000293568">
    <property type="component" value="Chromosome"/>
</dbReference>
<dbReference type="EMBL" id="CP035492">
    <property type="protein sequence ID" value="QAY65650.1"/>
    <property type="molecule type" value="Genomic_DNA"/>
</dbReference>
<keyword evidence="2" id="KW-1185">Reference proteome</keyword>
<dbReference type="InterPro" id="IPR025619">
    <property type="entry name" value="YlzJ"/>
</dbReference>